<dbReference type="KEGG" id="palr:HGI30_05460"/>
<evidence type="ECO:0000256" key="1">
    <source>
        <dbReference type="SAM" id="MobiDB-lite"/>
    </source>
</evidence>
<feature type="compositionally biased region" description="Low complexity" evidence="1">
    <location>
        <begin position="60"/>
        <end position="76"/>
    </location>
</feature>
<organism evidence="2 3">
    <name type="scientific">Paenibacillus albicereus</name>
    <dbReference type="NCBI Taxonomy" id="2726185"/>
    <lineage>
        <taxon>Bacteria</taxon>
        <taxon>Bacillati</taxon>
        <taxon>Bacillota</taxon>
        <taxon>Bacilli</taxon>
        <taxon>Bacillales</taxon>
        <taxon>Paenibacillaceae</taxon>
        <taxon>Paenibacillus</taxon>
    </lineage>
</organism>
<dbReference type="RefSeq" id="WP_168905834.1">
    <property type="nucleotide sequence ID" value="NZ_CP051428.1"/>
</dbReference>
<dbReference type="AlphaFoldDB" id="A0A6H2GRV6"/>
<protein>
    <submittedName>
        <fullName evidence="2">Uncharacterized protein</fullName>
    </submittedName>
</protein>
<accession>A0A6H2GRV6</accession>
<proteinExistence type="predicted"/>
<evidence type="ECO:0000313" key="3">
    <source>
        <dbReference type="Proteomes" id="UP000502136"/>
    </source>
</evidence>
<name>A0A6H2GRV6_9BACL</name>
<evidence type="ECO:0000313" key="2">
    <source>
        <dbReference type="EMBL" id="QJC50142.1"/>
    </source>
</evidence>
<reference evidence="2 3" key="1">
    <citation type="submission" date="2020-04" db="EMBL/GenBank/DDBJ databases">
        <title>Novel Paenibacillus strain UniB2 isolated from commercial digestive syrup.</title>
        <authorList>
            <person name="Thorat V."/>
            <person name="Kirdat K."/>
            <person name="Tiwarekar B."/>
            <person name="Yadav A."/>
        </authorList>
    </citation>
    <scope>NUCLEOTIDE SEQUENCE [LARGE SCALE GENOMIC DNA]</scope>
    <source>
        <strain evidence="2 3">UniB2</strain>
    </source>
</reference>
<keyword evidence="3" id="KW-1185">Reference proteome</keyword>
<sequence>MLRLDAHEGDEAMRALASVLSKSEKAREKLKRGSSSEAAISREINAYRIALDLIARARQAEPAPDAEAQAEQASAAGHTKAELEDALSALQAVIAKIEKAQPRLKPGTSSHTLTERRQKALRSAVECLNMELER</sequence>
<dbReference type="EMBL" id="CP051428">
    <property type="protein sequence ID" value="QJC50142.1"/>
    <property type="molecule type" value="Genomic_DNA"/>
</dbReference>
<dbReference type="Proteomes" id="UP000502136">
    <property type="component" value="Chromosome"/>
</dbReference>
<gene>
    <name evidence="2" type="ORF">HGI30_05460</name>
</gene>
<feature type="region of interest" description="Disordered" evidence="1">
    <location>
        <begin position="60"/>
        <end position="81"/>
    </location>
</feature>